<accession>A0A1Q5QA56</accession>
<dbReference type="EMBL" id="LFMY01000002">
    <property type="protein sequence ID" value="OKL62771.1"/>
    <property type="molecule type" value="Genomic_DNA"/>
</dbReference>
<feature type="compositionally biased region" description="Basic and acidic residues" evidence="2">
    <location>
        <begin position="1"/>
        <end position="13"/>
    </location>
</feature>
<comment type="caution">
    <text evidence="4">The sequence shown here is derived from an EMBL/GenBank/DDBJ whole genome shotgun (WGS) entry which is preliminary data.</text>
</comment>
<feature type="region of interest" description="Disordered" evidence="2">
    <location>
        <begin position="1"/>
        <end position="27"/>
    </location>
</feature>
<feature type="region of interest" description="Disordered" evidence="2">
    <location>
        <begin position="246"/>
        <end position="266"/>
    </location>
</feature>
<organism evidence="4 5">
    <name type="scientific">Talaromyces atroroseus</name>
    <dbReference type="NCBI Taxonomy" id="1441469"/>
    <lineage>
        <taxon>Eukaryota</taxon>
        <taxon>Fungi</taxon>
        <taxon>Dikarya</taxon>
        <taxon>Ascomycota</taxon>
        <taxon>Pezizomycotina</taxon>
        <taxon>Eurotiomycetes</taxon>
        <taxon>Eurotiomycetidae</taxon>
        <taxon>Eurotiales</taxon>
        <taxon>Trichocomaceae</taxon>
        <taxon>Talaromyces</taxon>
        <taxon>Talaromyces sect. Trachyspermi</taxon>
    </lineage>
</organism>
<dbReference type="AlphaFoldDB" id="A0A1Q5QA56"/>
<keyword evidence="3" id="KW-0472">Membrane</keyword>
<keyword evidence="3" id="KW-0812">Transmembrane</keyword>
<keyword evidence="3" id="KW-1133">Transmembrane helix</keyword>
<evidence type="ECO:0000256" key="2">
    <source>
        <dbReference type="SAM" id="MobiDB-lite"/>
    </source>
</evidence>
<proteinExistence type="inferred from homology"/>
<dbReference type="Pfam" id="PF11807">
    <property type="entry name" value="UstYa"/>
    <property type="match status" value="1"/>
</dbReference>
<feature type="compositionally biased region" description="Basic and acidic residues" evidence="2">
    <location>
        <begin position="255"/>
        <end position="266"/>
    </location>
</feature>
<feature type="transmembrane region" description="Helical" evidence="3">
    <location>
        <begin position="45"/>
        <end position="67"/>
    </location>
</feature>
<evidence type="ECO:0000256" key="1">
    <source>
        <dbReference type="ARBA" id="ARBA00035112"/>
    </source>
</evidence>
<protein>
    <submittedName>
        <fullName evidence="4">Uncharacterized protein</fullName>
    </submittedName>
</protein>
<sequence length="266" mass="30242">MILPEKTGRKMGAEEAEPLYARSSEDDELESFQEKNVRSSRSNRLLLYILGALGYIILLGLYTRLWIRFRELEAEVHQLRPELFPSLAESSAFRRDSRVFSLTVADTPFAGDPSPELDKAWHDLLEDTTIRVAKEDLDYYNVTSLPLADGSGYASELFMTHELHCLKKVRQWIYKDAYFDDVQGLARNELKRHGIMCRGDVSLGTYTYISAGTSVTARSWGSHQCVDFDALISWARERAVDIFQPGAIPSPEEVGPEHITLKKEPH</sequence>
<evidence type="ECO:0000256" key="3">
    <source>
        <dbReference type="SAM" id="Phobius"/>
    </source>
</evidence>
<dbReference type="PANTHER" id="PTHR33365">
    <property type="entry name" value="YALI0B05434P"/>
    <property type="match status" value="1"/>
</dbReference>
<dbReference type="RefSeq" id="XP_020122892.1">
    <property type="nucleotide sequence ID" value="XM_020261561.1"/>
</dbReference>
<evidence type="ECO:0000313" key="5">
    <source>
        <dbReference type="Proteomes" id="UP000214365"/>
    </source>
</evidence>
<name>A0A1Q5QA56_TALAT</name>
<dbReference type="InterPro" id="IPR021765">
    <property type="entry name" value="UstYa-like"/>
</dbReference>
<reference evidence="4 5" key="1">
    <citation type="submission" date="2015-06" db="EMBL/GenBank/DDBJ databases">
        <title>Talaromyces atroroseus IBT 11181 draft genome.</title>
        <authorList>
            <person name="Rasmussen K.B."/>
            <person name="Rasmussen S."/>
            <person name="Petersen B."/>
            <person name="Sicheritz-Ponten T."/>
            <person name="Mortensen U.H."/>
            <person name="Thrane U."/>
        </authorList>
    </citation>
    <scope>NUCLEOTIDE SEQUENCE [LARGE SCALE GENOMIC DNA]</scope>
    <source>
        <strain evidence="4 5">IBT 11181</strain>
    </source>
</reference>
<keyword evidence="5" id="KW-1185">Reference proteome</keyword>
<dbReference type="OrthoDB" id="3687641at2759"/>
<dbReference type="GO" id="GO:0043386">
    <property type="term" value="P:mycotoxin biosynthetic process"/>
    <property type="evidence" value="ECO:0007669"/>
    <property type="project" value="InterPro"/>
</dbReference>
<dbReference type="STRING" id="1441469.A0A1Q5QA56"/>
<dbReference type="Proteomes" id="UP000214365">
    <property type="component" value="Unassembled WGS sequence"/>
</dbReference>
<gene>
    <name evidence="4" type="ORF">UA08_01851</name>
</gene>
<dbReference type="GeneID" id="31001606"/>
<evidence type="ECO:0000313" key="4">
    <source>
        <dbReference type="EMBL" id="OKL62771.1"/>
    </source>
</evidence>
<dbReference type="PANTHER" id="PTHR33365:SF7">
    <property type="entry name" value="TAT PATHWAY SIGNAL SEQUENCE"/>
    <property type="match status" value="1"/>
</dbReference>
<comment type="similarity">
    <text evidence="1">Belongs to the ustYa family.</text>
</comment>